<sequence>MPLLCASVPVLVDLEGPCAGGDAGVLRLTLNMNQIPRSFAAPIPGIFWPDTAQLPNKLRLCRVGGGEGDVAAMGETDELVTLLAAGGTAGTRKSEGLRLAVVAAGPDMEGRLVFVIVVETVGSLPLSKSVVLVVRRDVVEGEMGAGESVSGVTGMTLRTL</sequence>
<evidence type="ECO:0000313" key="1">
    <source>
        <dbReference type="EMBL" id="KAJ9110642.1"/>
    </source>
</evidence>
<reference evidence="1" key="1">
    <citation type="submission" date="2023-04" db="EMBL/GenBank/DDBJ databases">
        <title>Draft Genome sequencing of Naganishia species isolated from polar environments using Oxford Nanopore Technology.</title>
        <authorList>
            <person name="Leo P."/>
            <person name="Venkateswaran K."/>
        </authorList>
    </citation>
    <scope>NUCLEOTIDE SEQUENCE</scope>
    <source>
        <strain evidence="1">MNA-CCFEE 5261</strain>
    </source>
</reference>
<keyword evidence="2" id="KW-1185">Reference proteome</keyword>
<dbReference type="EMBL" id="JASBWR010000011">
    <property type="protein sequence ID" value="KAJ9110642.1"/>
    <property type="molecule type" value="Genomic_DNA"/>
</dbReference>
<name>A0ACC2WJB1_9TREE</name>
<gene>
    <name evidence="1" type="ORF">QFC19_001471</name>
</gene>
<dbReference type="Proteomes" id="UP001241377">
    <property type="component" value="Unassembled WGS sequence"/>
</dbReference>
<evidence type="ECO:0000313" key="2">
    <source>
        <dbReference type="Proteomes" id="UP001241377"/>
    </source>
</evidence>
<comment type="caution">
    <text evidence="1">The sequence shown here is derived from an EMBL/GenBank/DDBJ whole genome shotgun (WGS) entry which is preliminary data.</text>
</comment>
<protein>
    <submittedName>
        <fullName evidence="1">Uncharacterized protein</fullName>
    </submittedName>
</protein>
<proteinExistence type="predicted"/>
<accession>A0ACC2WJB1</accession>
<organism evidence="1 2">
    <name type="scientific">Naganishia cerealis</name>
    <dbReference type="NCBI Taxonomy" id="610337"/>
    <lineage>
        <taxon>Eukaryota</taxon>
        <taxon>Fungi</taxon>
        <taxon>Dikarya</taxon>
        <taxon>Basidiomycota</taxon>
        <taxon>Agaricomycotina</taxon>
        <taxon>Tremellomycetes</taxon>
        <taxon>Filobasidiales</taxon>
        <taxon>Filobasidiaceae</taxon>
        <taxon>Naganishia</taxon>
    </lineage>
</organism>